<reference evidence="1" key="2">
    <citation type="submission" date="2020-09" db="EMBL/GenBank/DDBJ databases">
        <title>Reference genome assembly for Australian Ascochyta lentis isolate Al4.</title>
        <authorList>
            <person name="Lee R.C."/>
            <person name="Farfan-Caceres L.M."/>
            <person name="Debler J.W."/>
            <person name="Williams A.H."/>
            <person name="Henares B.M."/>
        </authorList>
    </citation>
    <scope>NUCLEOTIDE SEQUENCE</scope>
    <source>
        <strain evidence="1">Al4</strain>
    </source>
</reference>
<reference evidence="1" key="1">
    <citation type="submission" date="2018-12" db="EMBL/GenBank/DDBJ databases">
        <authorList>
            <person name="Syme R.A."/>
            <person name="Farfan-Caceres L."/>
            <person name="Lichtenzveig J."/>
        </authorList>
    </citation>
    <scope>NUCLEOTIDE SEQUENCE</scope>
    <source>
        <strain evidence="1">Al4</strain>
    </source>
</reference>
<dbReference type="OrthoDB" id="5314997at2759"/>
<dbReference type="Proteomes" id="UP000651452">
    <property type="component" value="Unassembled WGS sequence"/>
</dbReference>
<keyword evidence="2" id="KW-1185">Reference proteome</keyword>
<proteinExistence type="predicted"/>
<evidence type="ECO:0000313" key="1">
    <source>
        <dbReference type="EMBL" id="KAF9699323.1"/>
    </source>
</evidence>
<organism evidence="1 2">
    <name type="scientific">Ascochyta lentis</name>
    <dbReference type="NCBI Taxonomy" id="205686"/>
    <lineage>
        <taxon>Eukaryota</taxon>
        <taxon>Fungi</taxon>
        <taxon>Dikarya</taxon>
        <taxon>Ascomycota</taxon>
        <taxon>Pezizomycotina</taxon>
        <taxon>Dothideomycetes</taxon>
        <taxon>Pleosporomycetidae</taxon>
        <taxon>Pleosporales</taxon>
        <taxon>Pleosporineae</taxon>
        <taxon>Didymellaceae</taxon>
        <taxon>Ascochyta</taxon>
    </lineage>
</organism>
<accession>A0A8H7MKY9</accession>
<sequence>MASNTSTKLPFRFMDLPAELRCSVYDNIEFPTTWHTLDRTQNIPDRMSWPAPPKAHIHESRVTLIRPHTPLEILASCHLVNKEARPILKRKMEHFRYQPIRYLVDWSAAWALIGPVGPLRKCLGVADRDISRRERAVRNFLDTCALYLSQTSRTQSGLRGVPAIEMTITHKSEVVYNNEVMETMGWLMELKHYIQARLVVIYKTPLPKLQVHGFYQRGDSSDFEKFVLQEIPREPEIVDETSLKSGVFVRPLEEEAFEKHVEGLKFY</sequence>
<name>A0A8H7MKY9_9PLEO</name>
<dbReference type="AlphaFoldDB" id="A0A8H7MKY9"/>
<comment type="caution">
    <text evidence="1">The sequence shown here is derived from an EMBL/GenBank/DDBJ whole genome shotgun (WGS) entry which is preliminary data.</text>
</comment>
<gene>
    <name evidence="1" type="ORF">EKO04_002429</name>
</gene>
<evidence type="ECO:0000313" key="2">
    <source>
        <dbReference type="Proteomes" id="UP000651452"/>
    </source>
</evidence>
<dbReference type="EMBL" id="RZGK01000004">
    <property type="protein sequence ID" value="KAF9699323.1"/>
    <property type="molecule type" value="Genomic_DNA"/>
</dbReference>
<protein>
    <submittedName>
        <fullName evidence="1">Uncharacterized protein</fullName>
    </submittedName>
</protein>